<dbReference type="EMBL" id="CAKLPZ010000003">
    <property type="protein sequence ID" value="CAH1001560.1"/>
    <property type="molecule type" value="Genomic_DNA"/>
</dbReference>
<dbReference type="Pfam" id="PF07661">
    <property type="entry name" value="MORN_2"/>
    <property type="match status" value="4"/>
</dbReference>
<protein>
    <recommendedName>
        <fullName evidence="5">Toxin-antitoxin system YwqK family antitoxin</fullName>
    </recommendedName>
</protein>
<dbReference type="SUPFAM" id="SSF82185">
    <property type="entry name" value="Histone H3 K4-specific methyltransferase SET7/9 N-terminal domain"/>
    <property type="match status" value="2"/>
</dbReference>
<evidence type="ECO:0000256" key="2">
    <source>
        <dbReference type="SAM" id="SignalP"/>
    </source>
</evidence>
<proteinExistence type="predicted"/>
<feature type="region of interest" description="Disordered" evidence="1">
    <location>
        <begin position="204"/>
        <end position="227"/>
    </location>
</feature>
<feature type="chain" id="PRO_5047082997" description="Toxin-antitoxin system YwqK family antitoxin" evidence="2">
    <location>
        <begin position="21"/>
        <end position="227"/>
    </location>
</feature>
<evidence type="ECO:0000313" key="4">
    <source>
        <dbReference type="Proteomes" id="UP000837803"/>
    </source>
</evidence>
<comment type="caution">
    <text evidence="3">The sequence shown here is derived from an EMBL/GenBank/DDBJ whole genome shotgun (WGS) entry which is preliminary data.</text>
</comment>
<feature type="compositionally biased region" description="Basic and acidic residues" evidence="1">
    <location>
        <begin position="50"/>
        <end position="59"/>
    </location>
</feature>
<gene>
    <name evidence="3" type="ORF">LEM8419_02463</name>
</gene>
<accession>A0ABM9B2J8</accession>
<evidence type="ECO:0000313" key="3">
    <source>
        <dbReference type="EMBL" id="CAH1001560.1"/>
    </source>
</evidence>
<keyword evidence="2" id="KW-0732">Signal</keyword>
<name>A0ABM9B2J8_9BACT</name>
<reference evidence="3" key="1">
    <citation type="submission" date="2021-12" db="EMBL/GenBank/DDBJ databases">
        <authorList>
            <person name="Rodrigo-Torres L."/>
            <person name="Arahal R. D."/>
            <person name="Lucena T."/>
        </authorList>
    </citation>
    <scope>NUCLEOTIDE SEQUENCE</scope>
    <source>
        <strain evidence="3">CECT 8419</strain>
    </source>
</reference>
<dbReference type="InterPro" id="IPR011652">
    <property type="entry name" value="MORN_2"/>
</dbReference>
<dbReference type="Gene3D" id="2.20.110.10">
    <property type="entry name" value="Histone H3 K4-specific methyltransferase SET7/9 N-terminal domain"/>
    <property type="match status" value="2"/>
</dbReference>
<sequence length="227" mass="25442">MRYFIACLFFIILCTWLTCGAPSPHDAGLDEHTEIDDLGYRTEYTTDPGTGEREGMARRYGPDGKLVAEENYLAGQLDGTRTAYYPDGSVEIVENYRAGQFEGEYITYDSTGKLRLRGQYRDGSMGEVWTRYWPDGGVREEVSFADNRENGPFRDWYENGQPSAAGSYRDGKEQGTLYVFDELTGELTAIRDCQVGVCTTQWRREEGTPAPSAAPDMTRPPAVNATN</sequence>
<evidence type="ECO:0008006" key="5">
    <source>
        <dbReference type="Google" id="ProtNLM"/>
    </source>
</evidence>
<feature type="signal peptide" evidence="2">
    <location>
        <begin position="1"/>
        <end position="20"/>
    </location>
</feature>
<organism evidence="3 4">
    <name type="scientific">Neolewinella maritima</name>
    <dbReference type="NCBI Taxonomy" id="1383882"/>
    <lineage>
        <taxon>Bacteria</taxon>
        <taxon>Pseudomonadati</taxon>
        <taxon>Bacteroidota</taxon>
        <taxon>Saprospiria</taxon>
        <taxon>Saprospirales</taxon>
        <taxon>Lewinellaceae</taxon>
        <taxon>Neolewinella</taxon>
    </lineage>
</organism>
<dbReference type="Proteomes" id="UP000837803">
    <property type="component" value="Unassembled WGS sequence"/>
</dbReference>
<feature type="region of interest" description="Disordered" evidence="1">
    <location>
        <begin position="39"/>
        <end position="59"/>
    </location>
</feature>
<keyword evidence="4" id="KW-1185">Reference proteome</keyword>
<evidence type="ECO:0000256" key="1">
    <source>
        <dbReference type="SAM" id="MobiDB-lite"/>
    </source>
</evidence>